<dbReference type="Pfam" id="PF06544">
    <property type="entry name" value="Prp3_C"/>
    <property type="match status" value="1"/>
</dbReference>
<dbReference type="GO" id="GO:0000398">
    <property type="term" value="P:mRNA splicing, via spliceosome"/>
    <property type="evidence" value="ECO:0007669"/>
    <property type="project" value="InterPro"/>
</dbReference>
<dbReference type="OrthoDB" id="10264544at2759"/>
<keyword evidence="9" id="KW-1185">Reference proteome</keyword>
<proteinExistence type="predicted"/>
<protein>
    <submittedName>
        <fullName evidence="8">Uncharacterized protein</fullName>
    </submittedName>
</protein>
<dbReference type="FunCoup" id="E5AFI7">
    <property type="interactions" value="658"/>
</dbReference>
<dbReference type="PANTHER" id="PTHR14212">
    <property type="entry name" value="U4/U6-ASSOCIATED RNA SPLICING FACTOR-RELATED"/>
    <property type="match status" value="1"/>
</dbReference>
<dbReference type="Pfam" id="PF08572">
    <property type="entry name" value="PRP3"/>
    <property type="match status" value="1"/>
</dbReference>
<dbReference type="OMA" id="KWGSRAC"/>
<dbReference type="eggNOG" id="KOG2769">
    <property type="taxonomic scope" value="Eukaryota"/>
</dbReference>
<evidence type="ECO:0000259" key="6">
    <source>
        <dbReference type="Pfam" id="PF06544"/>
    </source>
</evidence>
<dbReference type="InParanoid" id="E5AFI7"/>
<sequence>MPSLLSPIRVTSAGHLLLPPPIIIITHDTAQRRVSCCSKKNTALALTGLVHTQNPPPFPPKPQTPPIKRITTHHWPHDSLSSPQPPPHHECSLTISPAAYMNMVEKRPHPEGQGPNGDAKRAKASDAIAAARAKAAEIAARVAAKREAANGASATPPPAAAPPAIDVKARMEAMKARMAALKGESATVKTPTPEPTGPRFATTLGNRRAETPKVEAKPKTAPKQKETQEEELENPYFDPKAAALAKTRGPRVLVFNEHGKYLDQASKLRAQSRLEQIKKMLAIQARRAGLDENTERGFLVQSPPEIEWWDEGIVPEKNYDCIHDPTKVKIDNDDSIITPYVQHPPLLKAPQDQRLVEVKPMYLTKKEQAKLRRMRRAADLKEHQAKIRLGLEPPPPPKVKRGNMMRVMGEQAIADPTAVEMLVESQIAQRHEDHVRANEERKLTKEQEQAKLAANQEKDAQKGLYMCVFKVNTLAFGKHRFQIDNNAKQHSLTGVTLFNPELNLVVVEGGAYAMNKYKKLMLHRINWQENAPPTETQAEKQASDPQWLRSLDEKGEVKDHSFNKCTLIFEGEIKQRSFRKWGSRVCETAGEARETLGRAKLDSLWALAKIFAWKIWSSGARSALQRGTIFVLNLYLSEHTV</sequence>
<feature type="region of interest" description="Disordered" evidence="5">
    <location>
        <begin position="182"/>
        <end position="233"/>
    </location>
</feature>
<evidence type="ECO:0000256" key="3">
    <source>
        <dbReference type="ARBA" id="ARBA00023187"/>
    </source>
</evidence>
<evidence type="ECO:0000256" key="1">
    <source>
        <dbReference type="ARBA" id="ARBA00004123"/>
    </source>
</evidence>
<dbReference type="STRING" id="985895.E5AFI7"/>
<dbReference type="GeneID" id="13286480"/>
<evidence type="ECO:0000256" key="2">
    <source>
        <dbReference type="ARBA" id="ARBA00022664"/>
    </source>
</evidence>
<organism evidence="8 9">
    <name type="scientific">Leptosphaeria maculans (strain JN3 / isolate v23.1.3 / race Av1-4-5-6-7-8)</name>
    <name type="common">Blackleg fungus</name>
    <name type="synonym">Phoma lingam</name>
    <dbReference type="NCBI Taxonomy" id="985895"/>
    <lineage>
        <taxon>Eukaryota</taxon>
        <taxon>Fungi</taxon>
        <taxon>Dikarya</taxon>
        <taxon>Ascomycota</taxon>
        <taxon>Pezizomycotina</taxon>
        <taxon>Dothideomycetes</taxon>
        <taxon>Pleosporomycetidae</taxon>
        <taxon>Pleosporales</taxon>
        <taxon>Pleosporineae</taxon>
        <taxon>Leptosphaeriaceae</taxon>
        <taxon>Plenodomus</taxon>
        <taxon>Plenodomus lingam/Leptosphaeria maculans species complex</taxon>
    </lineage>
</organism>
<dbReference type="VEuPathDB" id="FungiDB:LEMA_P007630.1"/>
<keyword evidence="3" id="KW-0508">mRNA splicing</keyword>
<name>E5AFI7_LEPMJ</name>
<dbReference type="HOGENOM" id="CLU_015750_2_1_1"/>
<keyword evidence="2" id="KW-0507">mRNA processing</keyword>
<dbReference type="GO" id="GO:0046540">
    <property type="term" value="C:U4/U6 x U5 tri-snRNP complex"/>
    <property type="evidence" value="ECO:0007669"/>
    <property type="project" value="InterPro"/>
</dbReference>
<dbReference type="Proteomes" id="UP000002668">
    <property type="component" value="Genome"/>
</dbReference>
<evidence type="ECO:0000256" key="5">
    <source>
        <dbReference type="SAM" id="MobiDB-lite"/>
    </source>
</evidence>
<dbReference type="AlphaFoldDB" id="E5AFI7"/>
<evidence type="ECO:0000313" key="9">
    <source>
        <dbReference type="Proteomes" id="UP000002668"/>
    </source>
</evidence>
<dbReference type="EMBL" id="FP929139">
    <property type="protein sequence ID" value="CBY01976.1"/>
    <property type="molecule type" value="Genomic_DNA"/>
</dbReference>
<dbReference type="PANTHER" id="PTHR14212:SF0">
    <property type="entry name" value="U4_U6 SMALL NUCLEAR RIBONUCLEOPROTEIN PRP3"/>
    <property type="match status" value="1"/>
</dbReference>
<dbReference type="InterPro" id="IPR013881">
    <property type="entry name" value="Pre-mRNA_splic_Prp3_dom"/>
</dbReference>
<feature type="compositionally biased region" description="Basic and acidic residues" evidence="5">
    <location>
        <begin position="207"/>
        <end position="227"/>
    </location>
</feature>
<dbReference type="InterPro" id="IPR027104">
    <property type="entry name" value="Prp3"/>
</dbReference>
<accession>E5AFI7</accession>
<evidence type="ECO:0000256" key="4">
    <source>
        <dbReference type="ARBA" id="ARBA00023242"/>
    </source>
</evidence>
<reference evidence="9" key="1">
    <citation type="journal article" date="2011" name="Nat. Commun.">
        <title>Effector diversification within compartments of the Leptosphaeria maculans genome affected by Repeat-Induced Point mutations.</title>
        <authorList>
            <person name="Rouxel T."/>
            <person name="Grandaubert J."/>
            <person name="Hane J.K."/>
            <person name="Hoede C."/>
            <person name="van de Wouw A.P."/>
            <person name="Couloux A."/>
            <person name="Dominguez V."/>
            <person name="Anthouard V."/>
            <person name="Bally P."/>
            <person name="Bourras S."/>
            <person name="Cozijnsen A.J."/>
            <person name="Ciuffetti L.M."/>
            <person name="Degrave A."/>
            <person name="Dilmaghani A."/>
            <person name="Duret L."/>
            <person name="Fudal I."/>
            <person name="Goodwin S.B."/>
            <person name="Gout L."/>
            <person name="Glaser N."/>
            <person name="Linglin J."/>
            <person name="Kema G.H.J."/>
            <person name="Lapalu N."/>
            <person name="Lawrence C.B."/>
            <person name="May K."/>
            <person name="Meyer M."/>
            <person name="Ollivier B."/>
            <person name="Poulain J."/>
            <person name="Schoch C.L."/>
            <person name="Simon A."/>
            <person name="Spatafora J.W."/>
            <person name="Stachowiak A."/>
            <person name="Turgeon B.G."/>
            <person name="Tyler B.M."/>
            <person name="Vincent D."/>
            <person name="Weissenbach J."/>
            <person name="Amselem J."/>
            <person name="Quesneville H."/>
            <person name="Oliver R.P."/>
            <person name="Wincker P."/>
            <person name="Balesdent M.-H."/>
            <person name="Howlett B.J."/>
        </authorList>
    </citation>
    <scope>NUCLEOTIDE SEQUENCE [LARGE SCALE GENOMIC DNA]</scope>
    <source>
        <strain evidence="9">JN3 / isolate v23.1.3 / race Av1-4-5-6-7-8</strain>
    </source>
</reference>
<comment type="subcellular location">
    <subcellularLocation>
        <location evidence="1">Nucleus</location>
    </subcellularLocation>
</comment>
<feature type="domain" description="Small nuclear ribonucleoprotein Prp3 C-terminal" evidence="6">
    <location>
        <begin position="467"/>
        <end position="608"/>
    </location>
</feature>
<evidence type="ECO:0000313" key="8">
    <source>
        <dbReference type="EMBL" id="CBY01976.1"/>
    </source>
</evidence>
<dbReference type="CDD" id="cd24162">
    <property type="entry name" value="Prp3_C"/>
    <property type="match status" value="1"/>
</dbReference>
<feature type="domain" description="Pre-mRNA-splicing factor 3" evidence="7">
    <location>
        <begin position="234"/>
        <end position="444"/>
    </location>
</feature>
<dbReference type="InterPro" id="IPR010541">
    <property type="entry name" value="Prp3_C"/>
</dbReference>
<evidence type="ECO:0000259" key="7">
    <source>
        <dbReference type="Pfam" id="PF08572"/>
    </source>
</evidence>
<keyword evidence="4" id="KW-0539">Nucleus</keyword>
<gene>
    <name evidence="8" type="ORF">LEMA_P007630.1</name>
</gene>